<gene>
    <name evidence="16" type="ORF">EJO69_08100</name>
</gene>
<evidence type="ECO:0000256" key="3">
    <source>
        <dbReference type="ARBA" id="ARBA00008636"/>
    </source>
</evidence>
<dbReference type="Gene3D" id="3.30.1330.90">
    <property type="entry name" value="D-3-phosphoglycerate dehydrogenase, domain 3"/>
    <property type="match status" value="1"/>
</dbReference>
<dbReference type="Pfam" id="PF03315">
    <property type="entry name" value="SDH_beta"/>
    <property type="match status" value="1"/>
</dbReference>
<dbReference type="GO" id="GO:0046872">
    <property type="term" value="F:metal ion binding"/>
    <property type="evidence" value="ECO:0007669"/>
    <property type="project" value="UniProtKB-KW"/>
</dbReference>
<feature type="domain" description="Serine dehydratase-like alpha subunit" evidence="14">
    <location>
        <begin position="218"/>
        <end position="479"/>
    </location>
</feature>
<evidence type="ECO:0000256" key="4">
    <source>
        <dbReference type="ARBA" id="ARBA00012093"/>
    </source>
</evidence>
<evidence type="ECO:0000256" key="12">
    <source>
        <dbReference type="ARBA" id="ARBA00049406"/>
    </source>
</evidence>
<dbReference type="Pfam" id="PF03313">
    <property type="entry name" value="SDH_alpha"/>
    <property type="match status" value="1"/>
</dbReference>
<evidence type="ECO:0000259" key="14">
    <source>
        <dbReference type="Pfam" id="PF03313"/>
    </source>
</evidence>
<evidence type="ECO:0000256" key="8">
    <source>
        <dbReference type="ARBA" id="ARBA00022723"/>
    </source>
</evidence>
<evidence type="ECO:0000256" key="6">
    <source>
        <dbReference type="ARBA" id="ARBA00022432"/>
    </source>
</evidence>
<keyword evidence="11 13" id="KW-0456">Lyase</keyword>
<dbReference type="InterPro" id="IPR005131">
    <property type="entry name" value="Ser_deHydtase_bsu"/>
</dbReference>
<proteinExistence type="inferred from homology"/>
<keyword evidence="10 13" id="KW-0411">Iron-sulfur</keyword>
<evidence type="ECO:0000256" key="11">
    <source>
        <dbReference type="ARBA" id="ARBA00023239"/>
    </source>
</evidence>
<name>A0A3S8Z9W7_9ACTO</name>
<keyword evidence="6 13" id="KW-0312">Gluconeogenesis</keyword>
<organism evidence="16 17">
    <name type="scientific">Flaviflexus salsibiostraticola</name>
    <dbReference type="NCBI Taxonomy" id="1282737"/>
    <lineage>
        <taxon>Bacteria</taxon>
        <taxon>Bacillati</taxon>
        <taxon>Actinomycetota</taxon>
        <taxon>Actinomycetes</taxon>
        <taxon>Actinomycetales</taxon>
        <taxon>Actinomycetaceae</taxon>
        <taxon>Flaviflexus</taxon>
    </lineage>
</organism>
<reference evidence="16 17" key="1">
    <citation type="submission" date="2018-12" db="EMBL/GenBank/DDBJ databases">
        <title>Complete genome sequence of Flaviflexus salsibiostraticola KCTC 33148.</title>
        <authorList>
            <person name="Bae J.-W."/>
        </authorList>
    </citation>
    <scope>NUCLEOTIDE SEQUENCE [LARGE SCALE GENOMIC DNA]</scope>
    <source>
        <strain evidence="16 17">KCTC 33148</strain>
    </source>
</reference>
<dbReference type="Proteomes" id="UP000270021">
    <property type="component" value="Chromosome"/>
</dbReference>
<dbReference type="EMBL" id="CP034438">
    <property type="protein sequence ID" value="AZN30273.1"/>
    <property type="molecule type" value="Genomic_DNA"/>
</dbReference>
<dbReference type="InterPro" id="IPR004644">
    <property type="entry name" value="Fe-S_L-Ser_mono"/>
</dbReference>
<keyword evidence="17" id="KW-1185">Reference proteome</keyword>
<evidence type="ECO:0000256" key="7">
    <source>
        <dbReference type="ARBA" id="ARBA00022485"/>
    </source>
</evidence>
<dbReference type="InterPro" id="IPR051318">
    <property type="entry name" value="Fe-S_L-Ser"/>
</dbReference>
<keyword evidence="8 13" id="KW-0479">Metal-binding</keyword>
<dbReference type="InterPro" id="IPR005130">
    <property type="entry name" value="Ser_deHydtase-like_asu"/>
</dbReference>
<dbReference type="InterPro" id="IPR029009">
    <property type="entry name" value="ASB_dom_sf"/>
</dbReference>
<evidence type="ECO:0000259" key="15">
    <source>
        <dbReference type="Pfam" id="PF03315"/>
    </source>
</evidence>
<comment type="similarity">
    <text evidence="3 13">Belongs to the iron-sulfur dependent L-serine dehydratase family.</text>
</comment>
<dbReference type="OrthoDB" id="9805537at2"/>
<accession>A0A3S8Z9W7</accession>
<evidence type="ECO:0000313" key="17">
    <source>
        <dbReference type="Proteomes" id="UP000270021"/>
    </source>
</evidence>
<feature type="domain" description="Serine dehydratase beta chain" evidence="15">
    <location>
        <begin position="23"/>
        <end position="173"/>
    </location>
</feature>
<dbReference type="PANTHER" id="PTHR30182:SF1">
    <property type="entry name" value="L-SERINE DEHYDRATASE 1"/>
    <property type="match status" value="1"/>
</dbReference>
<comment type="catalytic activity">
    <reaction evidence="12 13">
        <text>L-serine = pyruvate + NH4(+)</text>
        <dbReference type="Rhea" id="RHEA:19169"/>
        <dbReference type="ChEBI" id="CHEBI:15361"/>
        <dbReference type="ChEBI" id="CHEBI:28938"/>
        <dbReference type="ChEBI" id="CHEBI:33384"/>
        <dbReference type="EC" id="4.3.1.17"/>
    </reaction>
</comment>
<keyword evidence="7 13" id="KW-0004">4Fe-4S</keyword>
<keyword evidence="9 13" id="KW-0408">Iron</keyword>
<dbReference type="FunFam" id="3.30.1330.90:FF:000001">
    <property type="entry name" value="L-serine ammonia-lyase 1"/>
    <property type="match status" value="1"/>
</dbReference>
<evidence type="ECO:0000256" key="10">
    <source>
        <dbReference type="ARBA" id="ARBA00023014"/>
    </source>
</evidence>
<protein>
    <recommendedName>
        <fullName evidence="5 13">L-serine dehydratase</fullName>
        <ecNumber evidence="4 13">4.3.1.17</ecNumber>
    </recommendedName>
</protein>
<sequence length="485" mass="51041">MRSSPAAIVSGQLRADQANRPLSVFDMFRIGIGPSSSHTVGPLKAGHAFATLIATAWPDREIDRISIELFGSLGATGRGHWTDRAVLLGLAGHRPDTVGIEAVETIMDEVGRTGALRLAGRGEIPFHLETDIILSPRVRMPYHVNALTITAHGGGDRYARTYYSVGGGFIMEDLSDDPATIPDVRAMATSESQAAHATRAPHPFSTAGELLAICAAEGRSISDIVWANEIAARDRGDVLQYISDIQAAMNDCIKAGISTEGVLPGGLGVRRRAASLYRELSESTKRDSLYGIDWVNLWALAVNEENAAGHRVVTAPTNGAAGIVPAVYTYYRQQVEGADDEGARRFFLAATAMGALIKTNASIAGAEVGCQGEVGSASAMAAAGLAEALGGTPEQVENAAEIAMEHNLGLTCDPVGGLVQIPCIERNAIGAVKAINAARLALWGDGQHTVSFDAVIETMRQTGADMHSKYKETSEGGLAVNVVEC</sequence>
<dbReference type="EC" id="4.3.1.17" evidence="4 13"/>
<evidence type="ECO:0000256" key="1">
    <source>
        <dbReference type="ARBA" id="ARBA00001966"/>
    </source>
</evidence>
<dbReference type="GO" id="GO:0006094">
    <property type="term" value="P:gluconeogenesis"/>
    <property type="evidence" value="ECO:0007669"/>
    <property type="project" value="UniProtKB-KW"/>
</dbReference>
<comment type="cofactor">
    <cofactor evidence="1 13">
        <name>[4Fe-4S] cluster</name>
        <dbReference type="ChEBI" id="CHEBI:49883"/>
    </cofactor>
</comment>
<evidence type="ECO:0000256" key="5">
    <source>
        <dbReference type="ARBA" id="ARBA00018995"/>
    </source>
</evidence>
<dbReference type="NCBIfam" id="TIGR00720">
    <property type="entry name" value="sda_mono"/>
    <property type="match status" value="1"/>
</dbReference>
<comment type="pathway">
    <text evidence="2">Carbohydrate biosynthesis; gluconeogenesis.</text>
</comment>
<dbReference type="GO" id="GO:0051539">
    <property type="term" value="F:4 iron, 4 sulfur cluster binding"/>
    <property type="evidence" value="ECO:0007669"/>
    <property type="project" value="UniProtKB-UniRule"/>
</dbReference>
<dbReference type="SUPFAM" id="SSF143548">
    <property type="entry name" value="Serine metabolism enzymes domain"/>
    <property type="match status" value="1"/>
</dbReference>
<evidence type="ECO:0000313" key="16">
    <source>
        <dbReference type="EMBL" id="AZN30273.1"/>
    </source>
</evidence>
<evidence type="ECO:0000256" key="9">
    <source>
        <dbReference type="ARBA" id="ARBA00023004"/>
    </source>
</evidence>
<dbReference type="PANTHER" id="PTHR30182">
    <property type="entry name" value="L-SERINE DEHYDRATASE"/>
    <property type="match status" value="1"/>
</dbReference>
<evidence type="ECO:0000256" key="2">
    <source>
        <dbReference type="ARBA" id="ARBA00004742"/>
    </source>
</evidence>
<dbReference type="GO" id="GO:0003941">
    <property type="term" value="F:L-serine ammonia-lyase activity"/>
    <property type="evidence" value="ECO:0007669"/>
    <property type="project" value="UniProtKB-UniRule"/>
</dbReference>
<dbReference type="KEGG" id="fsl:EJO69_08100"/>
<dbReference type="AlphaFoldDB" id="A0A3S8Z9W7"/>
<evidence type="ECO:0000256" key="13">
    <source>
        <dbReference type="RuleBase" id="RU366059"/>
    </source>
</evidence>